<comment type="caution">
    <text evidence="1">The sequence shown here is derived from an EMBL/GenBank/DDBJ whole genome shotgun (WGS) entry which is preliminary data.</text>
</comment>
<reference evidence="1 2" key="1">
    <citation type="journal article" date="2022" name="Genome Biol. Evol.">
        <title>The Spruce Budworm Genome: Reconstructing the Evolutionary History of Antifreeze Proteins.</title>
        <authorList>
            <person name="Beliveau C."/>
            <person name="Gagne P."/>
            <person name="Picq S."/>
            <person name="Vernygora O."/>
            <person name="Keeling C.I."/>
            <person name="Pinkney K."/>
            <person name="Doucet D."/>
            <person name="Wen F."/>
            <person name="Johnston J.S."/>
            <person name="Maaroufi H."/>
            <person name="Boyle B."/>
            <person name="Laroche J."/>
            <person name="Dewar K."/>
            <person name="Juretic N."/>
            <person name="Blackburn G."/>
            <person name="Nisole A."/>
            <person name="Brunet B."/>
            <person name="Brandao M."/>
            <person name="Lumley L."/>
            <person name="Duan J."/>
            <person name="Quan G."/>
            <person name="Lucarotti C.J."/>
            <person name="Roe A.D."/>
            <person name="Sperling F.A.H."/>
            <person name="Levesque R.C."/>
            <person name="Cusson M."/>
        </authorList>
    </citation>
    <scope>NUCLEOTIDE SEQUENCE [LARGE SCALE GENOMIC DNA]</scope>
    <source>
        <strain evidence="1">Glfc:IPQL:Cfum</strain>
    </source>
</reference>
<keyword evidence="2" id="KW-1185">Reference proteome</keyword>
<sequence>MRSLIARVEEAFVATKGTTLRSKENVKRNKKNCNQECKVRKYGREFYCDICDYKTVYRSTYQRHLLTHENPEDNTNAYIAHMLLFSQII</sequence>
<gene>
    <name evidence="1" type="ORF">MSG28_009580</name>
</gene>
<proteinExistence type="predicted"/>
<dbReference type="EMBL" id="CM046116">
    <property type="protein sequence ID" value="KAI8421547.1"/>
    <property type="molecule type" value="Genomic_DNA"/>
</dbReference>
<evidence type="ECO:0000313" key="1">
    <source>
        <dbReference type="EMBL" id="KAI8421547.1"/>
    </source>
</evidence>
<protein>
    <submittedName>
        <fullName evidence="1">Uncharacterized protein</fullName>
    </submittedName>
</protein>
<organism evidence="1 2">
    <name type="scientific">Choristoneura fumiferana</name>
    <name type="common">Spruce budworm moth</name>
    <name type="synonym">Archips fumiferana</name>
    <dbReference type="NCBI Taxonomy" id="7141"/>
    <lineage>
        <taxon>Eukaryota</taxon>
        <taxon>Metazoa</taxon>
        <taxon>Ecdysozoa</taxon>
        <taxon>Arthropoda</taxon>
        <taxon>Hexapoda</taxon>
        <taxon>Insecta</taxon>
        <taxon>Pterygota</taxon>
        <taxon>Neoptera</taxon>
        <taxon>Endopterygota</taxon>
        <taxon>Lepidoptera</taxon>
        <taxon>Glossata</taxon>
        <taxon>Ditrysia</taxon>
        <taxon>Tortricoidea</taxon>
        <taxon>Tortricidae</taxon>
        <taxon>Tortricinae</taxon>
        <taxon>Choristoneura</taxon>
    </lineage>
</organism>
<dbReference type="Proteomes" id="UP001064048">
    <property type="component" value="Chromosome 16"/>
</dbReference>
<name>A0ACC0JBR5_CHOFU</name>
<accession>A0ACC0JBR5</accession>
<evidence type="ECO:0000313" key="2">
    <source>
        <dbReference type="Proteomes" id="UP001064048"/>
    </source>
</evidence>